<dbReference type="STRING" id="56425.AWB93_01015"/>
<comment type="caution">
    <text evidence="2">The sequence shown here is derived from an EMBL/GenBank/DDBJ whole genome shotgun (WGS) entry which is preliminary data.</text>
</comment>
<reference evidence="2 3" key="1">
    <citation type="submission" date="2016-01" db="EMBL/GenBank/DDBJ databases">
        <title>The new phylogeny of the genus Mycobacterium.</title>
        <authorList>
            <person name="Tarcisio F."/>
            <person name="Conor M."/>
            <person name="Antonella G."/>
            <person name="Elisabetta G."/>
            <person name="Giulia F.S."/>
            <person name="Sara T."/>
            <person name="Anna F."/>
            <person name="Clotilde B."/>
            <person name="Roberto B."/>
            <person name="Veronica D.S."/>
            <person name="Fabio R."/>
            <person name="Monica P."/>
            <person name="Olivier J."/>
            <person name="Enrico T."/>
            <person name="Nicola S."/>
        </authorList>
    </citation>
    <scope>NUCLEOTIDE SEQUENCE [LARGE SCALE GENOMIC DNA]</scope>
    <source>
        <strain evidence="2 3">DSM 44277</strain>
    </source>
</reference>
<dbReference type="EMBL" id="LQOK01000006">
    <property type="protein sequence ID" value="ORV04035.1"/>
    <property type="molecule type" value="Genomic_DNA"/>
</dbReference>
<organism evidence="2 3">
    <name type="scientific">Mycobacterium bohemicum</name>
    <dbReference type="NCBI Taxonomy" id="56425"/>
    <lineage>
        <taxon>Bacteria</taxon>
        <taxon>Bacillati</taxon>
        <taxon>Actinomycetota</taxon>
        <taxon>Actinomycetes</taxon>
        <taxon>Mycobacteriales</taxon>
        <taxon>Mycobacteriaceae</taxon>
        <taxon>Mycobacterium</taxon>
    </lineage>
</organism>
<gene>
    <name evidence="2" type="ORF">AWB93_01015</name>
</gene>
<evidence type="ECO:0000313" key="3">
    <source>
        <dbReference type="Proteomes" id="UP000193990"/>
    </source>
</evidence>
<dbReference type="AlphaFoldDB" id="A0A1X1REF2"/>
<keyword evidence="1" id="KW-0472">Membrane</keyword>
<feature type="transmembrane region" description="Helical" evidence="1">
    <location>
        <begin position="39"/>
        <end position="58"/>
    </location>
</feature>
<keyword evidence="1" id="KW-0812">Transmembrane</keyword>
<evidence type="ECO:0000313" key="2">
    <source>
        <dbReference type="EMBL" id="ORV04035.1"/>
    </source>
</evidence>
<proteinExistence type="predicted"/>
<evidence type="ECO:0000256" key="1">
    <source>
        <dbReference type="SAM" id="Phobius"/>
    </source>
</evidence>
<keyword evidence="1" id="KW-1133">Transmembrane helix</keyword>
<keyword evidence="3" id="KW-1185">Reference proteome</keyword>
<name>A0A1X1REF2_MYCBE</name>
<dbReference type="Proteomes" id="UP000193990">
    <property type="component" value="Unassembled WGS sequence"/>
</dbReference>
<sequence length="77" mass="8587">MHDSSRQRLSLAQPHFSVASNATGTGRLHAADRRLKDNIWLSPSLAAGAIAARVVCFLERRAPMRARQARQTYREVS</sequence>
<protein>
    <submittedName>
        <fullName evidence="2">Uncharacterized protein</fullName>
    </submittedName>
</protein>
<accession>A0A1X1REF2</accession>